<evidence type="ECO:0000313" key="3">
    <source>
        <dbReference type="Proteomes" id="UP001430953"/>
    </source>
</evidence>
<comment type="caution">
    <text evidence="2">The sequence shown here is derived from an EMBL/GenBank/DDBJ whole genome shotgun (WGS) entry which is preliminary data.</text>
</comment>
<accession>A0AAW2GPF1</accession>
<protein>
    <submittedName>
        <fullName evidence="2">Uncharacterized protein</fullName>
    </submittedName>
</protein>
<dbReference type="Proteomes" id="UP001430953">
    <property type="component" value="Unassembled WGS sequence"/>
</dbReference>
<keyword evidence="3" id="KW-1185">Reference proteome</keyword>
<sequence length="111" mass="12586">MAASSRNGTQLRSERSICNCAPATKREERGGRRKEAMKKRQERREARRKRKRTRRREGDRLHGSESHESPRPVTSAPSCLTFTASHFPYTCATCVLNATRAIVTIATATRQ</sequence>
<dbReference type="EMBL" id="JADYXP020000003">
    <property type="protein sequence ID" value="KAL0129112.1"/>
    <property type="molecule type" value="Genomic_DNA"/>
</dbReference>
<proteinExistence type="predicted"/>
<evidence type="ECO:0000313" key="2">
    <source>
        <dbReference type="EMBL" id="KAL0129112.1"/>
    </source>
</evidence>
<evidence type="ECO:0000256" key="1">
    <source>
        <dbReference type="SAM" id="MobiDB-lite"/>
    </source>
</evidence>
<reference evidence="2 3" key="1">
    <citation type="submission" date="2023-03" db="EMBL/GenBank/DDBJ databases">
        <title>High recombination rates correlate with genetic variation in Cardiocondyla obscurior ants.</title>
        <authorList>
            <person name="Errbii M."/>
        </authorList>
    </citation>
    <scope>NUCLEOTIDE SEQUENCE [LARGE SCALE GENOMIC DNA]</scope>
    <source>
        <strain evidence="2">Alpha-2009</strain>
        <tissue evidence="2">Whole body</tissue>
    </source>
</reference>
<feature type="compositionally biased region" description="Basic and acidic residues" evidence="1">
    <location>
        <begin position="56"/>
        <end position="70"/>
    </location>
</feature>
<feature type="compositionally biased region" description="Polar residues" evidence="1">
    <location>
        <begin position="1"/>
        <end position="11"/>
    </location>
</feature>
<feature type="compositionally biased region" description="Basic and acidic residues" evidence="1">
    <location>
        <begin position="24"/>
        <end position="45"/>
    </location>
</feature>
<feature type="compositionally biased region" description="Basic residues" evidence="1">
    <location>
        <begin position="46"/>
        <end position="55"/>
    </location>
</feature>
<name>A0AAW2GPF1_9HYME</name>
<organism evidence="2 3">
    <name type="scientific">Cardiocondyla obscurior</name>
    <dbReference type="NCBI Taxonomy" id="286306"/>
    <lineage>
        <taxon>Eukaryota</taxon>
        <taxon>Metazoa</taxon>
        <taxon>Ecdysozoa</taxon>
        <taxon>Arthropoda</taxon>
        <taxon>Hexapoda</taxon>
        <taxon>Insecta</taxon>
        <taxon>Pterygota</taxon>
        <taxon>Neoptera</taxon>
        <taxon>Endopterygota</taxon>
        <taxon>Hymenoptera</taxon>
        <taxon>Apocrita</taxon>
        <taxon>Aculeata</taxon>
        <taxon>Formicoidea</taxon>
        <taxon>Formicidae</taxon>
        <taxon>Myrmicinae</taxon>
        <taxon>Cardiocondyla</taxon>
    </lineage>
</organism>
<feature type="region of interest" description="Disordered" evidence="1">
    <location>
        <begin position="1"/>
        <end position="79"/>
    </location>
</feature>
<dbReference type="AlphaFoldDB" id="A0AAW2GPF1"/>
<gene>
    <name evidence="2" type="ORF">PUN28_004067</name>
</gene>